<dbReference type="OrthoDB" id="9999821at2759"/>
<dbReference type="InterPro" id="IPR043904">
    <property type="entry name" value="PhoD_2-like"/>
</dbReference>
<dbReference type="PANTHER" id="PTHR46689:SF1">
    <property type="entry name" value="PHOD-LIKE PHOSPHATASE DOMAIN-CONTAINING PROTEIN"/>
    <property type="match status" value="1"/>
</dbReference>
<evidence type="ECO:0000256" key="1">
    <source>
        <dbReference type="SAM" id="MobiDB-lite"/>
    </source>
</evidence>
<dbReference type="Proteomes" id="UP000078561">
    <property type="component" value="Unassembled WGS sequence"/>
</dbReference>
<dbReference type="PANTHER" id="PTHR46689">
    <property type="entry name" value="MEMBRANE PROTEIN, PUTATIVE-RELATED"/>
    <property type="match status" value="1"/>
</dbReference>
<protein>
    <recommendedName>
        <fullName evidence="2">PhoD-like phosphatase domain-containing protein</fullName>
    </recommendedName>
</protein>
<feature type="region of interest" description="Disordered" evidence="1">
    <location>
        <begin position="637"/>
        <end position="687"/>
    </location>
</feature>
<dbReference type="InterPro" id="IPR018946">
    <property type="entry name" value="PhoD-like_MPP"/>
</dbReference>
<gene>
    <name evidence="3" type="primary">ABSGL_08446.1 scaffold 10128</name>
</gene>
<proteinExistence type="predicted"/>
<evidence type="ECO:0000259" key="2">
    <source>
        <dbReference type="Pfam" id="PF19050"/>
    </source>
</evidence>
<dbReference type="GO" id="GO:0016020">
    <property type="term" value="C:membrane"/>
    <property type="evidence" value="ECO:0007669"/>
    <property type="project" value="TreeGrafter"/>
</dbReference>
<reference evidence="3" key="1">
    <citation type="submission" date="2016-04" db="EMBL/GenBank/DDBJ databases">
        <authorList>
            <person name="Evans L.H."/>
            <person name="Alamgir A."/>
            <person name="Owens N."/>
            <person name="Weber N.D."/>
            <person name="Virtaneva K."/>
            <person name="Barbian K."/>
            <person name="Babar A."/>
            <person name="Rosenke K."/>
        </authorList>
    </citation>
    <scope>NUCLEOTIDE SEQUENCE [LARGE SCALE GENOMIC DNA]</scope>
    <source>
        <strain evidence="3">CBS 101.48</strain>
    </source>
</reference>
<accession>A0A163JX75</accession>
<organism evidence="3">
    <name type="scientific">Absidia glauca</name>
    <name type="common">Pin mould</name>
    <dbReference type="NCBI Taxonomy" id="4829"/>
    <lineage>
        <taxon>Eukaryota</taxon>
        <taxon>Fungi</taxon>
        <taxon>Fungi incertae sedis</taxon>
        <taxon>Mucoromycota</taxon>
        <taxon>Mucoromycotina</taxon>
        <taxon>Mucoromycetes</taxon>
        <taxon>Mucorales</taxon>
        <taxon>Cunninghamellaceae</taxon>
        <taxon>Absidia</taxon>
    </lineage>
</organism>
<dbReference type="STRING" id="4829.A0A163JX75"/>
<feature type="domain" description="PhoD-like phosphatase" evidence="2">
    <location>
        <begin position="173"/>
        <end position="426"/>
    </location>
</feature>
<dbReference type="Pfam" id="PF19050">
    <property type="entry name" value="PhoD_2"/>
    <property type="match status" value="2"/>
</dbReference>
<dbReference type="CDD" id="cd07389">
    <property type="entry name" value="MPP_PhoD"/>
    <property type="match status" value="1"/>
</dbReference>
<sequence length="687" mass="78184">MYNQEPPPPQYSAQPTHRFDNVRSAFQNFSLDHRPHLHRSSTLKGEIVAGPLLRYIGTNYERNTYIGSCLVVSTHKRAPNIEVTVRPASATPGSSKHHHFRRNLNTTRTYRLVGEPLDVFGEGYTFWRYAIELPLTHEPQIATYTSDTFAVTPAIAQHQQQPPGFDFHLPSLQQSMRFMFYSCNGFSDIPQEMKDKFGEKEAPLWQDVLDRHQIMPFHVLLGGGDQLYQDRLLKEDFMKPWRDEKDPKKRVAMTLTKAMRDGFEHFYFWNYVINFGFKDNPVIAKAFATIPSVNMWDDHDIIDGYGSYPSDMQNADCFQVLFANATRFYYLFQHHTTPERATQHGMIRGVHPACHHIVTTLGKDIALLSLDARGERTKHDVCQPKSYDILFDALYRQIPGSVKHLLVLTGVPLIYPRLTLFEKAMDGAAGFNLATIAGKTGALGDIINGQLNKWNGDPELLDDMNDHWTAGNHVVERKRFIERLQQYARERSVRVSFLGGDVHCCGAGRLYSKDMKQKEEGDPHFMVQIISSAIVNIPPPQALLTILNQNSSYVTFSPNTEEKMYNLFKRSPNGNTRQNKKLMGCRNYCAGYVDEQSGKISFWIQAEKEVGVKGTMGYLIEVPKLLFGPSAKRHLEPSNAWMPNQHHSQKPMPANPMPSIPQPHVDNNRPPPLPSRAAGGFIRPPPH</sequence>
<dbReference type="InParanoid" id="A0A163JX75"/>
<feature type="domain" description="PhoD-like phosphatase" evidence="2">
    <location>
        <begin position="435"/>
        <end position="591"/>
    </location>
</feature>
<dbReference type="OMA" id="GPNLWND"/>
<dbReference type="AlphaFoldDB" id="A0A163JX75"/>
<dbReference type="Gene3D" id="3.60.21.70">
    <property type="entry name" value="PhoD-like phosphatase"/>
    <property type="match status" value="1"/>
</dbReference>
<name>A0A163JX75_ABSGL</name>
<evidence type="ECO:0000313" key="4">
    <source>
        <dbReference type="Proteomes" id="UP000078561"/>
    </source>
</evidence>
<keyword evidence="4" id="KW-1185">Reference proteome</keyword>
<dbReference type="EMBL" id="LT553932">
    <property type="protein sequence ID" value="SAM02643.1"/>
    <property type="molecule type" value="Genomic_DNA"/>
</dbReference>
<dbReference type="InterPro" id="IPR038607">
    <property type="entry name" value="PhoD-like_sf"/>
</dbReference>
<evidence type="ECO:0000313" key="3">
    <source>
        <dbReference type="EMBL" id="SAM02643.1"/>
    </source>
</evidence>